<evidence type="ECO:0000313" key="3">
    <source>
        <dbReference type="EMBL" id="MFD1048555.1"/>
    </source>
</evidence>
<comment type="caution">
    <text evidence="3">The sequence shown here is derived from an EMBL/GenBank/DDBJ whole genome shotgun (WGS) entry which is preliminary data.</text>
</comment>
<keyword evidence="2" id="KW-0349">Heme</keyword>
<dbReference type="InterPro" id="IPR002397">
    <property type="entry name" value="Cyt_P450_B"/>
</dbReference>
<keyword evidence="2" id="KW-0408">Iron</keyword>
<proteinExistence type="inferred from homology"/>
<sequence length="112" mass="12388">RPGVEELLRVANPSLHAIRRFALEDLPVADTIIHKGQTVLLDIQAANEQATTHLSFGAGIHYCLGAPLAKLELEIALNTVLARYPDMELVNVQERPSFRSRGLAELRVRLTP</sequence>
<dbReference type="InterPro" id="IPR017972">
    <property type="entry name" value="Cyt_P450_CS"/>
</dbReference>
<dbReference type="Pfam" id="PF00067">
    <property type="entry name" value="p450"/>
    <property type="match status" value="1"/>
</dbReference>
<feature type="non-terminal residue" evidence="3">
    <location>
        <position position="1"/>
    </location>
</feature>
<organism evidence="3 4">
    <name type="scientific">Kibdelosporangium lantanae</name>
    <dbReference type="NCBI Taxonomy" id="1497396"/>
    <lineage>
        <taxon>Bacteria</taxon>
        <taxon>Bacillati</taxon>
        <taxon>Actinomycetota</taxon>
        <taxon>Actinomycetes</taxon>
        <taxon>Pseudonocardiales</taxon>
        <taxon>Pseudonocardiaceae</taxon>
        <taxon>Kibdelosporangium</taxon>
    </lineage>
</organism>
<gene>
    <name evidence="3" type="ORF">ACFQ1S_24990</name>
</gene>
<dbReference type="PRINTS" id="PR00359">
    <property type="entry name" value="BP450"/>
</dbReference>
<name>A0ABW3MCT4_9PSEU</name>
<protein>
    <submittedName>
        <fullName evidence="3">Cytochrome P450</fullName>
    </submittedName>
</protein>
<dbReference type="EMBL" id="JBHTIS010001662">
    <property type="protein sequence ID" value="MFD1048555.1"/>
    <property type="molecule type" value="Genomic_DNA"/>
</dbReference>
<evidence type="ECO:0000256" key="1">
    <source>
        <dbReference type="ARBA" id="ARBA00010617"/>
    </source>
</evidence>
<evidence type="ECO:0000256" key="2">
    <source>
        <dbReference type="RuleBase" id="RU000461"/>
    </source>
</evidence>
<keyword evidence="4" id="KW-1185">Reference proteome</keyword>
<evidence type="ECO:0000313" key="4">
    <source>
        <dbReference type="Proteomes" id="UP001597045"/>
    </source>
</evidence>
<keyword evidence="2" id="KW-0560">Oxidoreductase</keyword>
<dbReference type="Gene3D" id="1.10.630.10">
    <property type="entry name" value="Cytochrome P450"/>
    <property type="match status" value="1"/>
</dbReference>
<dbReference type="InterPro" id="IPR001128">
    <property type="entry name" value="Cyt_P450"/>
</dbReference>
<reference evidence="4" key="1">
    <citation type="journal article" date="2019" name="Int. J. Syst. Evol. Microbiol.">
        <title>The Global Catalogue of Microorganisms (GCM) 10K type strain sequencing project: providing services to taxonomists for standard genome sequencing and annotation.</title>
        <authorList>
            <consortium name="The Broad Institute Genomics Platform"/>
            <consortium name="The Broad Institute Genome Sequencing Center for Infectious Disease"/>
            <person name="Wu L."/>
            <person name="Ma J."/>
        </authorList>
    </citation>
    <scope>NUCLEOTIDE SEQUENCE [LARGE SCALE GENOMIC DNA]</scope>
    <source>
        <strain evidence="4">JCM 31486</strain>
    </source>
</reference>
<keyword evidence="2" id="KW-0503">Monooxygenase</keyword>
<keyword evidence="2" id="KW-0479">Metal-binding</keyword>
<comment type="similarity">
    <text evidence="1 2">Belongs to the cytochrome P450 family.</text>
</comment>
<dbReference type="PANTHER" id="PTHR46696:SF1">
    <property type="entry name" value="CYTOCHROME P450 YJIB-RELATED"/>
    <property type="match status" value="1"/>
</dbReference>
<dbReference type="SUPFAM" id="SSF48264">
    <property type="entry name" value="Cytochrome P450"/>
    <property type="match status" value="1"/>
</dbReference>
<accession>A0ABW3MCT4</accession>
<dbReference type="PROSITE" id="PS00086">
    <property type="entry name" value="CYTOCHROME_P450"/>
    <property type="match status" value="1"/>
</dbReference>
<dbReference type="Proteomes" id="UP001597045">
    <property type="component" value="Unassembled WGS sequence"/>
</dbReference>
<dbReference type="PANTHER" id="PTHR46696">
    <property type="entry name" value="P450, PUTATIVE (EUROFUNG)-RELATED"/>
    <property type="match status" value="1"/>
</dbReference>
<dbReference type="InterPro" id="IPR036396">
    <property type="entry name" value="Cyt_P450_sf"/>
</dbReference>